<keyword evidence="2" id="KW-1133">Transmembrane helix</keyword>
<evidence type="ECO:0000256" key="1">
    <source>
        <dbReference type="SAM" id="MobiDB-lite"/>
    </source>
</evidence>
<gene>
    <name evidence="3" type="ORF">FHX74_002489</name>
</gene>
<name>A0A7W3ITB3_9ACTN</name>
<evidence type="ECO:0000313" key="4">
    <source>
        <dbReference type="Proteomes" id="UP000523079"/>
    </source>
</evidence>
<evidence type="ECO:0000313" key="3">
    <source>
        <dbReference type="EMBL" id="MBA8794861.1"/>
    </source>
</evidence>
<feature type="transmembrane region" description="Helical" evidence="2">
    <location>
        <begin position="115"/>
        <end position="132"/>
    </location>
</feature>
<accession>A0A7W3ITB3</accession>
<keyword evidence="4" id="KW-1185">Reference proteome</keyword>
<feature type="transmembrane region" description="Helical" evidence="2">
    <location>
        <begin position="139"/>
        <end position="160"/>
    </location>
</feature>
<reference evidence="3 4" key="1">
    <citation type="submission" date="2020-07" db="EMBL/GenBank/DDBJ databases">
        <title>Sequencing the genomes of 1000 actinobacteria strains.</title>
        <authorList>
            <person name="Klenk H.-P."/>
        </authorList>
    </citation>
    <scope>NUCLEOTIDE SEQUENCE [LARGE SCALE GENOMIC DNA]</scope>
    <source>
        <strain evidence="3 4">DSM 100723</strain>
    </source>
</reference>
<dbReference type="InterPro" id="IPR049713">
    <property type="entry name" value="Pr6Pr-like"/>
</dbReference>
<feature type="region of interest" description="Disordered" evidence="1">
    <location>
        <begin position="209"/>
        <end position="236"/>
    </location>
</feature>
<feature type="transmembrane region" description="Helical" evidence="2">
    <location>
        <begin position="7"/>
        <end position="28"/>
    </location>
</feature>
<dbReference type="EMBL" id="JACGWT010000004">
    <property type="protein sequence ID" value="MBA8794861.1"/>
    <property type="molecule type" value="Genomic_DNA"/>
</dbReference>
<dbReference type="NCBIfam" id="NF038065">
    <property type="entry name" value="Pr6Pr"/>
    <property type="match status" value="1"/>
</dbReference>
<keyword evidence="2" id="KW-0812">Transmembrane</keyword>
<feature type="transmembrane region" description="Helical" evidence="2">
    <location>
        <begin position="80"/>
        <end position="103"/>
    </location>
</feature>
<evidence type="ECO:0008006" key="5">
    <source>
        <dbReference type="Google" id="ProtNLM"/>
    </source>
</evidence>
<sequence length="236" mass="25289">MRAARIFHTLTAAVGLLAIVVQLVLVFVGSKVLISEPLGLGPRLGQFFGYFTIQSNLLAAFTALSLALRPDRDGPVWRVVRIDAVLGMTVTGLVHWFLLRPLLHLEGLAWATDKLLHVVAPLLIVVGWLVFGPRPRLTLRVLGLALIWPILWLVVILLQAQATGWYPYPFLNLGVRGGAAVAATCLGVTVLFLVLEALALLGDRRLPRPPGARPSAPAADPAGSMSGREQGVGRAG</sequence>
<proteinExistence type="predicted"/>
<dbReference type="RefSeq" id="WP_182560506.1">
    <property type="nucleotide sequence ID" value="NZ_JACGWT010000004.1"/>
</dbReference>
<evidence type="ECO:0000256" key="2">
    <source>
        <dbReference type="SAM" id="Phobius"/>
    </source>
</evidence>
<dbReference type="Proteomes" id="UP000523079">
    <property type="component" value="Unassembled WGS sequence"/>
</dbReference>
<feature type="compositionally biased region" description="Low complexity" evidence="1">
    <location>
        <begin position="213"/>
        <end position="224"/>
    </location>
</feature>
<protein>
    <recommendedName>
        <fullName evidence="5">FAR-17a/AIG1-like protein</fullName>
    </recommendedName>
</protein>
<dbReference type="AlphaFoldDB" id="A0A7W3ITB3"/>
<keyword evidence="2" id="KW-0472">Membrane</keyword>
<organism evidence="3 4">
    <name type="scientific">Microlunatus kandeliicorticis</name>
    <dbReference type="NCBI Taxonomy" id="1759536"/>
    <lineage>
        <taxon>Bacteria</taxon>
        <taxon>Bacillati</taxon>
        <taxon>Actinomycetota</taxon>
        <taxon>Actinomycetes</taxon>
        <taxon>Propionibacteriales</taxon>
        <taxon>Propionibacteriaceae</taxon>
        <taxon>Microlunatus</taxon>
    </lineage>
</organism>
<comment type="caution">
    <text evidence="3">The sequence shown here is derived from an EMBL/GenBank/DDBJ whole genome shotgun (WGS) entry which is preliminary data.</text>
</comment>
<feature type="transmembrane region" description="Helical" evidence="2">
    <location>
        <begin position="180"/>
        <end position="201"/>
    </location>
</feature>
<feature type="transmembrane region" description="Helical" evidence="2">
    <location>
        <begin position="48"/>
        <end position="68"/>
    </location>
</feature>